<evidence type="ECO:0000256" key="1">
    <source>
        <dbReference type="ARBA" id="ARBA00023015"/>
    </source>
</evidence>
<feature type="region of interest" description="Disordered" evidence="5">
    <location>
        <begin position="168"/>
        <end position="244"/>
    </location>
</feature>
<dbReference type="Pfam" id="PF00172">
    <property type="entry name" value="Zn_clus"/>
    <property type="match status" value="1"/>
</dbReference>
<evidence type="ECO:0000256" key="4">
    <source>
        <dbReference type="ARBA" id="ARBA00023242"/>
    </source>
</evidence>
<dbReference type="InterPro" id="IPR001138">
    <property type="entry name" value="Zn2Cys6_DnaBD"/>
</dbReference>
<sequence length="936" mass="108221">MSVNISIKKKKTKTFTGCATCRSRKIKCDLGRPSCQRCIKSGLICAGYQIVLCWSRPVQFDKYGYQKRGSAIFPNESDEETQLQQQQQRGFQRRNVEFVKYDKEYETYEDMDRDLGLLHTPEYSLIEKNKTWLQGPFGVFEGLIEVPSNLLKKRRRLAKSKYAIQSREDTLTSTNDDDTNSPNSNNNNNNNDDNTDDQLLRHKYPTENSSTNNLKINQGIQTGSTNTPTTSNDGSSSTNKNILNWSNDENQPSIFDAAHKFNQEWLSNELRYDALLSASAAATSLSNENNNMFFDFLYPLNSNGNNNNHNSTNSNKNINTNTLNNGNLLSINNSNSIEENKQYNDREVFNALRPQHNYNLDILNDLNNFTTSLNNNNFTTHNSTNTSTTQSNNQNGLQQLTEGQKKFKTTEYNDDDDDIVLETNESHMPESIIKRISTPLTLTTNSIKIPTTGLQINSLTRYLLEYYVQEVANMLTVVGFKHNPWKTIYFPKAKMALGDLSTFGKTSNSRMSILNALLAVSCFRLQSKYSKGSKEMVFFVNLGFEFRLQASSFLKKIFDEKINGQLNMNKIIQNEKYKDILVALLSMISVDFVWGTLAGCQYHLSLVEIIISKRMKDRPQLSNKAKILHRLYSQVKILQDSTNYENLNKLSDIVKVENLMKQFELTFNSKNFENNTDKSFRTHGEFIETVDNVTGVFNIQFKRTDTKIVVKSPEFVDDLNFKTKDNKYVIDSAATFGLPNSLILLFNETVDLIKLRYFIRKQPKDSKLRDRYIEIITYFQIELINWKSEWKCLKDDKPDSGFISDLHEALYHHSISFHDSLIVYFLTMIRDAENRHLQDYVKSNIDHLERLQELVDENKVDMAPLIWQGFISGFSAMGDLQERFKEWAKLFAKSGISTYWGARQIMFEIWRRRTNSELNDNWVSVHKDWEMNLMLT</sequence>
<dbReference type="CDD" id="cd00067">
    <property type="entry name" value="GAL4"/>
    <property type="match status" value="1"/>
</dbReference>
<dbReference type="SMART" id="SM00066">
    <property type="entry name" value="GAL4"/>
    <property type="match status" value="1"/>
</dbReference>
<dbReference type="Proteomes" id="UP000769528">
    <property type="component" value="Unassembled WGS sequence"/>
</dbReference>
<dbReference type="PROSITE" id="PS50048">
    <property type="entry name" value="ZN2_CY6_FUNGAL_2"/>
    <property type="match status" value="1"/>
</dbReference>
<dbReference type="PROSITE" id="PS00463">
    <property type="entry name" value="ZN2_CY6_FUNGAL_1"/>
    <property type="match status" value="1"/>
</dbReference>
<dbReference type="PANTHER" id="PTHR31069">
    <property type="entry name" value="OLEATE-ACTIVATED TRANSCRIPTION FACTOR 1-RELATED"/>
    <property type="match status" value="1"/>
</dbReference>
<keyword evidence="2" id="KW-0238">DNA-binding</keyword>
<evidence type="ECO:0000256" key="3">
    <source>
        <dbReference type="ARBA" id="ARBA00023163"/>
    </source>
</evidence>
<dbReference type="GO" id="GO:0000981">
    <property type="term" value="F:DNA-binding transcription factor activity, RNA polymerase II-specific"/>
    <property type="evidence" value="ECO:0007669"/>
    <property type="project" value="InterPro"/>
</dbReference>
<dbReference type="GO" id="GO:0003677">
    <property type="term" value="F:DNA binding"/>
    <property type="evidence" value="ECO:0007669"/>
    <property type="project" value="UniProtKB-KW"/>
</dbReference>
<evidence type="ECO:0000259" key="6">
    <source>
        <dbReference type="PROSITE" id="PS50048"/>
    </source>
</evidence>
<dbReference type="EMBL" id="JAEUBF010000681">
    <property type="protein sequence ID" value="KAH3675964.1"/>
    <property type="molecule type" value="Genomic_DNA"/>
</dbReference>
<keyword evidence="3" id="KW-0804">Transcription</keyword>
<organism evidence="7 8">
    <name type="scientific">Wickerhamomyces mucosus</name>
    <dbReference type="NCBI Taxonomy" id="1378264"/>
    <lineage>
        <taxon>Eukaryota</taxon>
        <taxon>Fungi</taxon>
        <taxon>Dikarya</taxon>
        <taxon>Ascomycota</taxon>
        <taxon>Saccharomycotina</taxon>
        <taxon>Saccharomycetes</taxon>
        <taxon>Phaffomycetales</taxon>
        <taxon>Wickerhamomycetaceae</taxon>
        <taxon>Wickerhamomyces</taxon>
    </lineage>
</organism>
<name>A0A9P8TEL6_9ASCO</name>
<feature type="domain" description="Zn(2)-C6 fungal-type" evidence="6">
    <location>
        <begin position="17"/>
        <end position="45"/>
    </location>
</feature>
<feature type="compositionally biased region" description="Polar residues" evidence="5">
    <location>
        <begin position="206"/>
        <end position="244"/>
    </location>
</feature>
<dbReference type="Pfam" id="PF11951">
    <property type="entry name" value="Fungal_trans_2"/>
    <property type="match status" value="1"/>
</dbReference>
<proteinExistence type="predicted"/>
<dbReference type="InterPro" id="IPR050675">
    <property type="entry name" value="OAF3"/>
</dbReference>
<evidence type="ECO:0000256" key="2">
    <source>
        <dbReference type="ARBA" id="ARBA00023125"/>
    </source>
</evidence>
<evidence type="ECO:0000313" key="8">
    <source>
        <dbReference type="Proteomes" id="UP000769528"/>
    </source>
</evidence>
<keyword evidence="8" id="KW-1185">Reference proteome</keyword>
<protein>
    <recommendedName>
        <fullName evidence="6">Zn(2)-C6 fungal-type domain-containing protein</fullName>
    </recommendedName>
</protein>
<reference evidence="7" key="2">
    <citation type="submission" date="2021-01" db="EMBL/GenBank/DDBJ databases">
        <authorList>
            <person name="Schikora-Tamarit M.A."/>
        </authorList>
    </citation>
    <scope>NUCLEOTIDE SEQUENCE</scope>
    <source>
        <strain evidence="7">CBS6341</strain>
    </source>
</reference>
<dbReference type="OrthoDB" id="3477330at2759"/>
<dbReference type="InterPro" id="IPR036864">
    <property type="entry name" value="Zn2-C6_fun-type_DNA-bd_sf"/>
</dbReference>
<feature type="compositionally biased region" description="Low complexity" evidence="5">
    <location>
        <begin position="180"/>
        <end position="192"/>
    </location>
</feature>
<dbReference type="PANTHER" id="PTHR31069:SF32">
    <property type="entry name" value="ARGININE METABOLISM REGULATION PROTEIN II"/>
    <property type="match status" value="1"/>
</dbReference>
<gene>
    <name evidence="7" type="ORF">WICMUC_002260</name>
</gene>
<dbReference type="AlphaFoldDB" id="A0A9P8TEL6"/>
<dbReference type="Gene3D" id="4.10.240.10">
    <property type="entry name" value="Zn(2)-C6 fungal-type DNA-binding domain"/>
    <property type="match status" value="1"/>
</dbReference>
<dbReference type="SUPFAM" id="SSF57701">
    <property type="entry name" value="Zn2/Cys6 DNA-binding domain"/>
    <property type="match status" value="1"/>
</dbReference>
<dbReference type="GO" id="GO:0008270">
    <property type="term" value="F:zinc ion binding"/>
    <property type="evidence" value="ECO:0007669"/>
    <property type="project" value="InterPro"/>
</dbReference>
<evidence type="ECO:0000313" key="7">
    <source>
        <dbReference type="EMBL" id="KAH3675964.1"/>
    </source>
</evidence>
<evidence type="ECO:0000256" key="5">
    <source>
        <dbReference type="SAM" id="MobiDB-lite"/>
    </source>
</evidence>
<keyword evidence="4" id="KW-0539">Nucleus</keyword>
<accession>A0A9P8TEL6</accession>
<dbReference type="InterPro" id="IPR021858">
    <property type="entry name" value="Fun_TF"/>
</dbReference>
<comment type="caution">
    <text evidence="7">The sequence shown here is derived from an EMBL/GenBank/DDBJ whole genome shotgun (WGS) entry which is preliminary data.</text>
</comment>
<reference evidence="7" key="1">
    <citation type="journal article" date="2021" name="Open Biol.">
        <title>Shared evolutionary footprints suggest mitochondrial oxidative damage underlies multiple complex I losses in fungi.</title>
        <authorList>
            <person name="Schikora-Tamarit M.A."/>
            <person name="Marcet-Houben M."/>
            <person name="Nosek J."/>
            <person name="Gabaldon T."/>
        </authorList>
    </citation>
    <scope>NUCLEOTIDE SEQUENCE</scope>
    <source>
        <strain evidence="7">CBS6341</strain>
    </source>
</reference>
<keyword evidence="1" id="KW-0805">Transcription regulation</keyword>